<dbReference type="Proteomes" id="UP001286313">
    <property type="component" value="Unassembled WGS sequence"/>
</dbReference>
<comment type="catalytic activity">
    <reaction evidence="12">
        <text>3-O-(beta-D-glucosyl)-L-seryl-[EGF-like domain protein] + UDP-alpha-D-xylose = 3-O-[alpha-D-xylosyl-(1-&gt;3)-beta-D-glucosyl]-L-seryl-[EGF-like domain protein] + UDP + H(+)</text>
        <dbReference type="Rhea" id="RHEA:56064"/>
        <dbReference type="Rhea" id="RHEA-COMP:14610"/>
        <dbReference type="Rhea" id="RHEA-COMP:14611"/>
        <dbReference type="ChEBI" id="CHEBI:15378"/>
        <dbReference type="ChEBI" id="CHEBI:57632"/>
        <dbReference type="ChEBI" id="CHEBI:58223"/>
        <dbReference type="ChEBI" id="CHEBI:140575"/>
        <dbReference type="ChEBI" id="CHEBI:140576"/>
        <dbReference type="EC" id="2.4.2.42"/>
    </reaction>
</comment>
<keyword evidence="6" id="KW-0735">Signal-anchor</keyword>
<evidence type="ECO:0000256" key="2">
    <source>
        <dbReference type="ARBA" id="ARBA00006351"/>
    </source>
</evidence>
<evidence type="ECO:0000256" key="11">
    <source>
        <dbReference type="ARBA" id="ARBA00038854"/>
    </source>
</evidence>
<dbReference type="GO" id="GO:0016266">
    <property type="term" value="P:protein O-linked glycosylation via N-acetyl-galactosamine"/>
    <property type="evidence" value="ECO:0007669"/>
    <property type="project" value="TreeGrafter"/>
</dbReference>
<evidence type="ECO:0000256" key="1">
    <source>
        <dbReference type="ARBA" id="ARBA00004606"/>
    </source>
</evidence>
<comment type="subcellular location">
    <subcellularLocation>
        <location evidence="1">Membrane</location>
        <topology evidence="1">Single-pass type II membrane protein</topology>
    </subcellularLocation>
</comment>
<organism evidence="14 15">
    <name type="scientific">Petrolisthes cinctipes</name>
    <name type="common">Flat porcelain crab</name>
    <dbReference type="NCBI Taxonomy" id="88211"/>
    <lineage>
        <taxon>Eukaryota</taxon>
        <taxon>Metazoa</taxon>
        <taxon>Ecdysozoa</taxon>
        <taxon>Arthropoda</taxon>
        <taxon>Crustacea</taxon>
        <taxon>Multicrustacea</taxon>
        <taxon>Malacostraca</taxon>
        <taxon>Eumalacostraca</taxon>
        <taxon>Eucarida</taxon>
        <taxon>Decapoda</taxon>
        <taxon>Pleocyemata</taxon>
        <taxon>Anomura</taxon>
        <taxon>Galatheoidea</taxon>
        <taxon>Porcellanidae</taxon>
        <taxon>Petrolisthes</taxon>
    </lineage>
</organism>
<evidence type="ECO:0000256" key="9">
    <source>
        <dbReference type="ARBA" id="ARBA00023180"/>
    </source>
</evidence>
<evidence type="ECO:0000256" key="12">
    <source>
        <dbReference type="ARBA" id="ARBA00049181"/>
    </source>
</evidence>
<keyword evidence="9" id="KW-0325">Glycoprotein</keyword>
<comment type="caution">
    <text evidence="14">The sequence shown here is derived from an EMBL/GenBank/DDBJ whole genome shotgun (WGS) entry which is preliminary data.</text>
</comment>
<evidence type="ECO:0000256" key="4">
    <source>
        <dbReference type="ARBA" id="ARBA00022679"/>
    </source>
</evidence>
<evidence type="ECO:0000313" key="15">
    <source>
        <dbReference type="Proteomes" id="UP001286313"/>
    </source>
</evidence>
<sequence>MKVKVRRSALILLTIHTLVMVNLLLYVIQRHHHPVLTVDPSHIGAVPLVVGSPSLTAPLVLVVCAGANNTINDYALLYNANDTSEDLQFAEKVQGIWTRQAEQLYTLFTTLLYFTKSAVWRIIVVTDSMATFQKVLNISSHVSMHRLQLEHSPLWLPENQPQLSQQQWRPCVWAKLFLAESLPDEDAVVYVDTDVVFLGPGEDLWWLLRSLGPQQALALAPEPQYQRDQPRRPFAGRVGLNTGMMALNLTRLRQLDGGGLGSAILRAGMMTPSPRHDQDALNNYLSLNPHLLLEVSSRWNFLPSSCFREAPECTDCISAGITLLHGADMSFFRVIDRKVLATYQTLTSLRLGQDPRLVLVRLQRHLAQADFWAHIYPCSNSTGLTHALTLALADAAMAISLHLPSIRV</sequence>
<dbReference type="EMBL" id="JAWQEG010001609">
    <property type="protein sequence ID" value="KAK3877914.1"/>
    <property type="molecule type" value="Genomic_DNA"/>
</dbReference>
<protein>
    <recommendedName>
        <fullName evidence="11">UDP-D-xylose:beta-D-glucoside alpha-1,3-D-xylosyltransferase</fullName>
        <ecNumber evidence="11">2.4.2.42</ecNumber>
    </recommendedName>
</protein>
<dbReference type="Pfam" id="PF01501">
    <property type="entry name" value="Glyco_transf_8"/>
    <property type="match status" value="1"/>
</dbReference>
<keyword evidence="7 13" id="KW-1133">Transmembrane helix</keyword>
<keyword evidence="8 13" id="KW-0472">Membrane</keyword>
<dbReference type="EC" id="2.4.2.42" evidence="11"/>
<dbReference type="AlphaFoldDB" id="A0AAE1KMU2"/>
<accession>A0AAE1KMU2</accession>
<evidence type="ECO:0000256" key="10">
    <source>
        <dbReference type="ARBA" id="ARBA00037301"/>
    </source>
</evidence>
<dbReference type="SUPFAM" id="SSF53448">
    <property type="entry name" value="Nucleotide-diphospho-sugar transferases"/>
    <property type="match status" value="1"/>
</dbReference>
<evidence type="ECO:0000256" key="3">
    <source>
        <dbReference type="ARBA" id="ARBA00022676"/>
    </source>
</evidence>
<keyword evidence="5 13" id="KW-0812">Transmembrane</keyword>
<keyword evidence="4" id="KW-0808">Transferase</keyword>
<proteinExistence type="inferred from homology"/>
<dbReference type="InterPro" id="IPR029044">
    <property type="entry name" value="Nucleotide-diphossugar_trans"/>
</dbReference>
<dbReference type="InterPro" id="IPR002495">
    <property type="entry name" value="Glyco_trans_8"/>
</dbReference>
<evidence type="ECO:0000256" key="7">
    <source>
        <dbReference type="ARBA" id="ARBA00022989"/>
    </source>
</evidence>
<dbReference type="PANTHER" id="PTHR46012:SF2">
    <property type="entry name" value="IP22168P"/>
    <property type="match status" value="1"/>
</dbReference>
<evidence type="ECO:0000256" key="6">
    <source>
        <dbReference type="ARBA" id="ARBA00022968"/>
    </source>
</evidence>
<comment type="similarity">
    <text evidence="2">Belongs to the glycosyltransferase 8 family.</text>
</comment>
<dbReference type="GO" id="GO:0140563">
    <property type="term" value="F:UDP-D-xylose:beta-D-glucoside alpha-1,3-D-xylosyltransferase activity"/>
    <property type="evidence" value="ECO:0007669"/>
    <property type="project" value="UniProtKB-EC"/>
</dbReference>
<evidence type="ECO:0000256" key="5">
    <source>
        <dbReference type="ARBA" id="ARBA00022692"/>
    </source>
</evidence>
<gene>
    <name evidence="14" type="ORF">Pcinc_017424</name>
</gene>
<dbReference type="InterPro" id="IPR051993">
    <property type="entry name" value="Glycosyltransferase_8"/>
</dbReference>
<evidence type="ECO:0000313" key="14">
    <source>
        <dbReference type="EMBL" id="KAK3877914.1"/>
    </source>
</evidence>
<dbReference type="GO" id="GO:0016020">
    <property type="term" value="C:membrane"/>
    <property type="evidence" value="ECO:0007669"/>
    <property type="project" value="UniProtKB-SubCell"/>
</dbReference>
<feature type="transmembrane region" description="Helical" evidence="13">
    <location>
        <begin position="9"/>
        <end position="28"/>
    </location>
</feature>
<keyword evidence="3" id="KW-0328">Glycosyltransferase</keyword>
<name>A0AAE1KMU2_PETCI</name>
<dbReference type="PANTHER" id="PTHR46012">
    <property type="entry name" value="IP22168P"/>
    <property type="match status" value="1"/>
</dbReference>
<evidence type="ECO:0000256" key="13">
    <source>
        <dbReference type="SAM" id="Phobius"/>
    </source>
</evidence>
<evidence type="ECO:0000256" key="8">
    <source>
        <dbReference type="ARBA" id="ARBA00023136"/>
    </source>
</evidence>
<keyword evidence="15" id="KW-1185">Reference proteome</keyword>
<comment type="function">
    <text evidence="10">Glycosyltransferase which elongates the O-linked glucose attached to EGF-like repeats in the extracellular domain of Notch proteins by catalyzing the addition of xylose.</text>
</comment>
<reference evidence="14" key="1">
    <citation type="submission" date="2023-10" db="EMBL/GenBank/DDBJ databases">
        <title>Genome assemblies of two species of porcelain crab, Petrolisthes cinctipes and Petrolisthes manimaculis (Anomura: Porcellanidae).</title>
        <authorList>
            <person name="Angst P."/>
        </authorList>
    </citation>
    <scope>NUCLEOTIDE SEQUENCE</scope>
    <source>
        <strain evidence="14">PB745_01</strain>
        <tissue evidence="14">Gill</tissue>
    </source>
</reference>
<dbReference type="Gene3D" id="3.90.550.10">
    <property type="entry name" value="Spore Coat Polysaccharide Biosynthesis Protein SpsA, Chain A"/>
    <property type="match status" value="1"/>
</dbReference>